<keyword evidence="1 2" id="KW-0175">Coiled coil</keyword>
<proteinExistence type="predicted"/>
<dbReference type="InterPro" id="IPR045353">
    <property type="entry name" value="LAIKA"/>
</dbReference>
<dbReference type="RefSeq" id="XP_028349993.1">
    <property type="nucleotide sequence ID" value="XM_028494192.2"/>
</dbReference>
<evidence type="ECO:0000259" key="4">
    <source>
        <dbReference type="SMART" id="SM01122"/>
    </source>
</evidence>
<keyword evidence="5" id="KW-1185">Reference proteome</keyword>
<evidence type="ECO:0000313" key="6">
    <source>
        <dbReference type="RefSeq" id="XP_028349993.1"/>
    </source>
</evidence>
<dbReference type="FunCoup" id="A0A455BQ84">
    <property type="interactions" value="3920"/>
</dbReference>
<dbReference type="InterPro" id="IPR025954">
    <property type="entry name" value="DBC1/CARP1_inactive_NUDIX"/>
</dbReference>
<evidence type="ECO:0000313" key="5">
    <source>
        <dbReference type="Proteomes" id="UP000248484"/>
    </source>
</evidence>
<name>A0A455BQ84_PHYMC</name>
<feature type="coiled-coil region" evidence="2">
    <location>
        <begin position="552"/>
        <end position="593"/>
    </location>
</feature>
<evidence type="ECO:0000256" key="2">
    <source>
        <dbReference type="SAM" id="Coils"/>
    </source>
</evidence>
<dbReference type="InterPro" id="IPR025224">
    <property type="entry name" value="CCAR1/CCAR2"/>
</dbReference>
<protein>
    <submittedName>
        <fullName evidence="6">Cell cycle and apoptosis regulator protein 2 isoform X1</fullName>
    </submittedName>
</protein>
<feature type="compositionally biased region" description="Basic and acidic residues" evidence="3">
    <location>
        <begin position="247"/>
        <end position="271"/>
    </location>
</feature>
<dbReference type="InterPro" id="IPR011992">
    <property type="entry name" value="EF-hand-dom_pair"/>
</dbReference>
<feature type="compositionally biased region" description="Low complexity" evidence="3">
    <location>
        <begin position="132"/>
        <end position="153"/>
    </location>
</feature>
<feature type="domain" description="DBC1/CARP1 catalytically inactive NUDIX hydrolase" evidence="4">
    <location>
        <begin position="14"/>
        <end position="137"/>
    </location>
</feature>
<dbReference type="GO" id="GO:0005634">
    <property type="term" value="C:nucleus"/>
    <property type="evidence" value="ECO:0007669"/>
    <property type="project" value="TreeGrafter"/>
</dbReference>
<reference evidence="6" key="1">
    <citation type="submission" date="2025-08" db="UniProtKB">
        <authorList>
            <consortium name="RefSeq"/>
        </authorList>
    </citation>
    <scope>IDENTIFICATION</scope>
    <source>
        <tissue evidence="6">Muscle</tissue>
    </source>
</reference>
<dbReference type="InParanoid" id="A0A455BQ84"/>
<dbReference type="GO" id="GO:0006355">
    <property type="term" value="P:regulation of DNA-templated transcription"/>
    <property type="evidence" value="ECO:0007669"/>
    <property type="project" value="InterPro"/>
</dbReference>
<dbReference type="SMART" id="SM01122">
    <property type="entry name" value="DBC1"/>
    <property type="match status" value="1"/>
</dbReference>
<evidence type="ECO:0000256" key="1">
    <source>
        <dbReference type="ARBA" id="ARBA00023054"/>
    </source>
</evidence>
<dbReference type="Pfam" id="PF19256">
    <property type="entry name" value="LAIKA"/>
    <property type="match status" value="1"/>
</dbReference>
<feature type="region of interest" description="Disordered" evidence="3">
    <location>
        <begin position="121"/>
        <end position="185"/>
    </location>
</feature>
<evidence type="ECO:0000256" key="3">
    <source>
        <dbReference type="SAM" id="MobiDB-lite"/>
    </source>
</evidence>
<dbReference type="Pfam" id="PF14443">
    <property type="entry name" value="DBC1"/>
    <property type="match status" value="1"/>
</dbReference>
<feature type="compositionally biased region" description="Polar residues" evidence="3">
    <location>
        <begin position="154"/>
        <end position="167"/>
    </location>
</feature>
<dbReference type="OrthoDB" id="21006at2759"/>
<feature type="region of interest" description="Disordered" evidence="3">
    <location>
        <begin position="247"/>
        <end position="311"/>
    </location>
</feature>
<gene>
    <name evidence="6" type="primary">LOC102974188</name>
</gene>
<dbReference type="KEGG" id="pcad:102974188"/>
<dbReference type="PANTHER" id="PTHR14304">
    <property type="entry name" value="CELL DIVISION CYCLE AND APOPTOSIS REGULATOR PROTEIN"/>
    <property type="match status" value="1"/>
</dbReference>
<sequence>MLFVDDMAEPRETPEHPLKQIKFLLGQKEEEVVLVGGEWSPSLDGLDPKGDPQVLVRTAIRCAQAQTGIDLSACTKWWRFAEFQYLQLGSPRRLQTVVVYLPDIWTIMPTLEEWEALCQQKAAEAAPPPQEVPVETEPTEQAADASEQAADTSKQNAENPEVTAQQEMDTDLPEAPPPPLEPAVMARPSCVNLSIHSIVEDRRPKERISFEVMVLAELFLEMLQRDFGYRIYKMLLSLPEKVVAAPEPEKEEAAKEEEAVKEEAKESKDEVQSEGTAAESDAPPKEDGLLPKPPSSGGEEEEKPRGEVSEDLCEMALDPELLLLRDDGEEEFGAKLEDSEVRSVASNQSEMEFSSLQDMPKELDPSPVLPLDCLLAFVFFDANWCGYLHRRDLERILLTLGLRLSAEQAKQLVSRVVAQNICQYRSLQYSRPEGPDGGLPEEVLFGAYCALRPSGDGGAGCFLPGQSLSLFTALLGNLDLLPPPGKSAKPGAAPVEHKGLVSHNGSLINVGNLLQRAEQQDSGRLYLENKIHTLELKLEESHNRFSATEVTNKTLAAEMQELRTRLAEAEETARTAERQKHQLQRLLQEFRRRLTPLQLEVQRMVEKADSWVEKEEPAPSN</sequence>
<dbReference type="AlphaFoldDB" id="A0A455BQ84"/>
<dbReference type="SUPFAM" id="SSF47473">
    <property type="entry name" value="EF-hand"/>
    <property type="match status" value="1"/>
</dbReference>
<dbReference type="Proteomes" id="UP000248484">
    <property type="component" value="Chromosome 9"/>
</dbReference>
<accession>A0A455BQ84</accession>
<dbReference type="GeneID" id="102974188"/>
<organism evidence="5 6">
    <name type="scientific">Physeter macrocephalus</name>
    <name type="common">Sperm whale</name>
    <name type="synonym">Physeter catodon</name>
    <dbReference type="NCBI Taxonomy" id="9755"/>
    <lineage>
        <taxon>Eukaryota</taxon>
        <taxon>Metazoa</taxon>
        <taxon>Chordata</taxon>
        <taxon>Craniata</taxon>
        <taxon>Vertebrata</taxon>
        <taxon>Euteleostomi</taxon>
        <taxon>Mammalia</taxon>
        <taxon>Eutheria</taxon>
        <taxon>Laurasiatheria</taxon>
        <taxon>Artiodactyla</taxon>
        <taxon>Whippomorpha</taxon>
        <taxon>Cetacea</taxon>
        <taxon>Odontoceti</taxon>
        <taxon>Physeteridae</taxon>
        <taxon>Physeter</taxon>
    </lineage>
</organism>
<dbReference type="PANTHER" id="PTHR14304:SF12">
    <property type="entry name" value="CELL CYCLE AND APOPTOSIS REGULATOR PROTEIN 2"/>
    <property type="match status" value="1"/>
</dbReference>